<comment type="subcellular location">
    <subcellularLocation>
        <location evidence="8">Cell membrane</location>
        <topology evidence="8">Multi-pass membrane protein</topology>
    </subcellularLocation>
    <subcellularLocation>
        <location evidence="1">Membrane</location>
        <topology evidence="1">Multi-pass membrane protein</topology>
    </subcellularLocation>
</comment>
<feature type="transmembrane region" description="Helical" evidence="8">
    <location>
        <begin position="340"/>
        <end position="363"/>
    </location>
</feature>
<dbReference type="Proteomes" id="UP001165120">
    <property type="component" value="Unassembled WGS sequence"/>
</dbReference>
<organism evidence="10 11">
    <name type="scientific">Candida boidinii</name>
    <name type="common">Yeast</name>
    <dbReference type="NCBI Taxonomy" id="5477"/>
    <lineage>
        <taxon>Eukaryota</taxon>
        <taxon>Fungi</taxon>
        <taxon>Dikarya</taxon>
        <taxon>Ascomycota</taxon>
        <taxon>Saccharomycotina</taxon>
        <taxon>Pichiomycetes</taxon>
        <taxon>Pichiales</taxon>
        <taxon>Pichiaceae</taxon>
        <taxon>Ogataea</taxon>
        <taxon>Ogataea/Candida clade</taxon>
    </lineage>
</organism>
<protein>
    <recommendedName>
        <fullName evidence="8">Ammonium transporter</fullName>
    </recommendedName>
</protein>
<feature type="transmembrane region" description="Helical" evidence="8">
    <location>
        <begin position="117"/>
        <end position="137"/>
    </location>
</feature>
<proteinExistence type="inferred from homology"/>
<keyword evidence="6 8" id="KW-0472">Membrane</keyword>
<keyword evidence="3 8" id="KW-0813">Transport</keyword>
<evidence type="ECO:0000256" key="7">
    <source>
        <dbReference type="ARBA" id="ARBA00023177"/>
    </source>
</evidence>
<dbReference type="InterPro" id="IPR024041">
    <property type="entry name" value="NH4_transpt_AmtB-like_dom"/>
</dbReference>
<dbReference type="InterPro" id="IPR001905">
    <property type="entry name" value="Ammonium_transpt"/>
</dbReference>
<comment type="caution">
    <text evidence="10">The sequence shown here is derived from an EMBL/GenBank/DDBJ whole genome shotgun (WGS) entry which is preliminary data.</text>
</comment>
<dbReference type="PROSITE" id="PS01219">
    <property type="entry name" value="AMMONIUM_TRANSP"/>
    <property type="match status" value="1"/>
</dbReference>
<feature type="transmembrane region" description="Helical" evidence="8">
    <location>
        <begin position="224"/>
        <end position="247"/>
    </location>
</feature>
<feature type="transmembrane region" description="Helical" evidence="8">
    <location>
        <begin position="184"/>
        <end position="203"/>
    </location>
</feature>
<keyword evidence="7 8" id="KW-0924">Ammonia transport</keyword>
<evidence type="ECO:0000256" key="2">
    <source>
        <dbReference type="ARBA" id="ARBA00005887"/>
    </source>
</evidence>
<reference evidence="10" key="1">
    <citation type="submission" date="2023-04" db="EMBL/GenBank/DDBJ databases">
        <title>Candida boidinii NBRC 10035.</title>
        <authorList>
            <person name="Ichikawa N."/>
            <person name="Sato H."/>
            <person name="Tonouchi N."/>
        </authorList>
    </citation>
    <scope>NUCLEOTIDE SEQUENCE</scope>
    <source>
        <strain evidence="10">NBRC 10035</strain>
    </source>
</reference>
<dbReference type="InterPro" id="IPR018047">
    <property type="entry name" value="Ammonium_transpt_CS"/>
</dbReference>
<evidence type="ECO:0000259" key="9">
    <source>
        <dbReference type="Pfam" id="PF00909"/>
    </source>
</evidence>
<dbReference type="AlphaFoldDB" id="A0A9W6WDQ2"/>
<dbReference type="PANTHER" id="PTHR43029:SF3">
    <property type="entry name" value="AMMONIUM TRANSPORTER 3"/>
    <property type="match status" value="1"/>
</dbReference>
<dbReference type="PANTHER" id="PTHR43029">
    <property type="entry name" value="AMMONIUM TRANSPORTER MEP2"/>
    <property type="match status" value="1"/>
</dbReference>
<feature type="domain" description="Ammonium transporter AmtB-like" evidence="9">
    <location>
        <begin position="29"/>
        <end position="434"/>
    </location>
</feature>
<dbReference type="NCBIfam" id="TIGR00836">
    <property type="entry name" value="amt"/>
    <property type="match status" value="1"/>
</dbReference>
<dbReference type="GO" id="GO:0005886">
    <property type="term" value="C:plasma membrane"/>
    <property type="evidence" value="ECO:0007669"/>
    <property type="project" value="UniProtKB-SubCell"/>
</dbReference>
<dbReference type="Gene3D" id="1.10.3430.10">
    <property type="entry name" value="Ammonium transporter AmtB like domains"/>
    <property type="match status" value="1"/>
</dbReference>
<dbReference type="GO" id="GO:0008519">
    <property type="term" value="F:ammonium channel activity"/>
    <property type="evidence" value="ECO:0007669"/>
    <property type="project" value="InterPro"/>
</dbReference>
<keyword evidence="11" id="KW-1185">Reference proteome</keyword>
<feature type="transmembrane region" description="Helical" evidence="8">
    <location>
        <begin position="28"/>
        <end position="50"/>
    </location>
</feature>
<dbReference type="SUPFAM" id="SSF111352">
    <property type="entry name" value="Ammonium transporter"/>
    <property type="match status" value="1"/>
</dbReference>
<evidence type="ECO:0000256" key="5">
    <source>
        <dbReference type="ARBA" id="ARBA00022989"/>
    </source>
</evidence>
<keyword evidence="4 8" id="KW-0812">Transmembrane</keyword>
<evidence type="ECO:0000256" key="4">
    <source>
        <dbReference type="ARBA" id="ARBA00022692"/>
    </source>
</evidence>
<evidence type="ECO:0000256" key="8">
    <source>
        <dbReference type="RuleBase" id="RU362002"/>
    </source>
</evidence>
<feature type="transmembrane region" description="Helical" evidence="8">
    <location>
        <begin position="144"/>
        <end position="164"/>
    </location>
</feature>
<evidence type="ECO:0000313" key="10">
    <source>
        <dbReference type="EMBL" id="GME66709.1"/>
    </source>
</evidence>
<evidence type="ECO:0000313" key="11">
    <source>
        <dbReference type="Proteomes" id="UP001165120"/>
    </source>
</evidence>
<comment type="similarity">
    <text evidence="2 8">Belongs to the ammonia transporter channel (TC 1.A.11.2) family.</text>
</comment>
<name>A0A9W6WDQ2_CANBO</name>
<accession>A0A9W6WDQ2</accession>
<dbReference type="EMBL" id="BSXN01000025">
    <property type="protein sequence ID" value="GME66709.1"/>
    <property type="molecule type" value="Genomic_DNA"/>
</dbReference>
<feature type="transmembrane region" description="Helical" evidence="8">
    <location>
        <begin position="62"/>
        <end position="80"/>
    </location>
</feature>
<dbReference type="InterPro" id="IPR029020">
    <property type="entry name" value="Ammonium/urea_transptr"/>
</dbReference>
<keyword evidence="5 8" id="KW-1133">Transmembrane helix</keyword>
<evidence type="ECO:0000256" key="6">
    <source>
        <dbReference type="ARBA" id="ARBA00023136"/>
    </source>
</evidence>
<dbReference type="Pfam" id="PF00909">
    <property type="entry name" value="Ammonium_transp"/>
    <property type="match status" value="1"/>
</dbReference>
<feature type="transmembrane region" description="Helical" evidence="8">
    <location>
        <begin position="383"/>
        <end position="408"/>
    </location>
</feature>
<comment type="caution">
    <text evidence="8">Lacks conserved residue(s) required for the propagation of feature annotation.</text>
</comment>
<evidence type="ECO:0000256" key="3">
    <source>
        <dbReference type="ARBA" id="ARBA00022448"/>
    </source>
</evidence>
<sequence>MSSVFDTFNRRDLSTLAEDTANYSQADMAFILLCSVFVMILTPAGIGLFYGGALKRKNVVQILFQSYMVTAAVTVWWYLFGYSLAVSPSDSKVMGNFSFGALQNIDALPFTTTIPHILYFVFSTFFPVATIQIFLGAVAERGRVLPSIIVGLIWGTVCYCPFAYSTWSANGWLYQLGDLDFAGGGPVHIASGVSSLAYSLFLGPRKEWKDPRTNQDYRPSNPGLVFLGVTIIWGTWLCFNSGTLLAVNVRTCYIMANTQIAASTGALTFAVVDYFMSGTKKWSVIKACEGAIVGLVNITPSCGYISPYYALITSVFDGIVCRLLYDCAEWMGIDDTTHSFVVHGVGGIIGSICTGIFASPYIAGLDGATVIEGGWIFHHWVQMGYQFAAFTVVSVWSFVGTYAICFLVDKVPGLKLRASEEAELMGMDLFELQDTFDEFANDYTDFLCKHGITESDILSIKHVVTNRGKVEVVEHDNSGSASSIV</sequence>
<gene>
    <name evidence="10" type="ORF">Cboi02_000015900</name>
</gene>
<feature type="transmembrane region" description="Helical" evidence="8">
    <location>
        <begin position="253"/>
        <end position="276"/>
    </location>
</feature>
<evidence type="ECO:0000256" key="1">
    <source>
        <dbReference type="ARBA" id="ARBA00004141"/>
    </source>
</evidence>